<dbReference type="InterPro" id="IPR050471">
    <property type="entry name" value="AB_hydrolase"/>
</dbReference>
<gene>
    <name evidence="2" type="ORF">SAMN05216275_14544</name>
</gene>
<proteinExistence type="predicted"/>
<dbReference type="SUPFAM" id="SSF53474">
    <property type="entry name" value="alpha/beta-Hydrolases"/>
    <property type="match status" value="1"/>
</dbReference>
<reference evidence="3" key="1">
    <citation type="submission" date="2016-10" db="EMBL/GenBank/DDBJ databases">
        <authorList>
            <person name="Varghese N."/>
            <person name="Submissions S."/>
        </authorList>
    </citation>
    <scope>NUCLEOTIDE SEQUENCE [LARGE SCALE GENOMIC DNA]</scope>
    <source>
        <strain evidence="3">CGMCC 4.2126</strain>
    </source>
</reference>
<dbReference type="PANTHER" id="PTHR43433">
    <property type="entry name" value="HYDROLASE, ALPHA/BETA FOLD FAMILY PROTEIN"/>
    <property type="match status" value="1"/>
</dbReference>
<dbReference type="Pfam" id="PF00561">
    <property type="entry name" value="Abhydrolase_1"/>
    <property type="match status" value="1"/>
</dbReference>
<dbReference type="Proteomes" id="UP000199111">
    <property type="component" value="Unassembled WGS sequence"/>
</dbReference>
<organism evidence="2 3">
    <name type="scientific">Streptosporangium canum</name>
    <dbReference type="NCBI Taxonomy" id="324952"/>
    <lineage>
        <taxon>Bacteria</taxon>
        <taxon>Bacillati</taxon>
        <taxon>Actinomycetota</taxon>
        <taxon>Actinomycetes</taxon>
        <taxon>Streptosporangiales</taxon>
        <taxon>Streptosporangiaceae</taxon>
        <taxon>Streptosporangium</taxon>
    </lineage>
</organism>
<evidence type="ECO:0000313" key="2">
    <source>
        <dbReference type="EMBL" id="SFK99093.1"/>
    </source>
</evidence>
<dbReference type="GO" id="GO:0004806">
    <property type="term" value="F:triacylglycerol lipase activity"/>
    <property type="evidence" value="ECO:0007669"/>
    <property type="project" value="TreeGrafter"/>
</dbReference>
<dbReference type="InterPro" id="IPR029058">
    <property type="entry name" value="AB_hydrolase_fold"/>
</dbReference>
<dbReference type="RefSeq" id="WP_093891700.1">
    <property type="nucleotide sequence ID" value="NZ_FOQY01000045.1"/>
</dbReference>
<dbReference type="EMBL" id="FOQY01000045">
    <property type="protein sequence ID" value="SFK99093.1"/>
    <property type="molecule type" value="Genomic_DNA"/>
</dbReference>
<feature type="domain" description="AB hydrolase-1" evidence="1">
    <location>
        <begin position="25"/>
        <end position="157"/>
    </location>
</feature>
<dbReference type="Gene3D" id="3.40.50.1820">
    <property type="entry name" value="alpha/beta hydrolase"/>
    <property type="match status" value="1"/>
</dbReference>
<dbReference type="InterPro" id="IPR000073">
    <property type="entry name" value="AB_hydrolase_1"/>
</dbReference>
<name>A0A1I4E1K1_9ACTN</name>
<accession>A0A1I4E1K1</accession>
<evidence type="ECO:0000313" key="3">
    <source>
        <dbReference type="Proteomes" id="UP000199111"/>
    </source>
</evidence>
<dbReference type="GO" id="GO:0046503">
    <property type="term" value="P:glycerolipid catabolic process"/>
    <property type="evidence" value="ECO:0007669"/>
    <property type="project" value="TreeGrafter"/>
</dbReference>
<sequence length="282" mass="29883">MGATKADTLKVPGATLYYEIRGSGPLLLMIAGGPADASTFEGVAEALADRYTVLSFDNRGTSRSTLDGPPPETLSIEVQSDDAHHVLKAFATEPAYVLGCSGGALTALDLVARYPEQVRALVAHEPPAMTLLPDSERWQATFQDVYDTYVSEGLGPAGQKFMATLAVEGEDSPPPQMPDMSQMSPEMLEAMGRMQANTEFLFAHQLRTTINHVPDVAGLKAASTPVFVAVGEGSVGQMPHQAGLALVERLGTSPVYVPGDHQGFATHPGGFAEVVHKSFQES</sequence>
<dbReference type="GeneID" id="96303185"/>
<dbReference type="PANTHER" id="PTHR43433:SF5">
    <property type="entry name" value="AB HYDROLASE-1 DOMAIN-CONTAINING PROTEIN"/>
    <property type="match status" value="1"/>
</dbReference>
<keyword evidence="3" id="KW-1185">Reference proteome</keyword>
<protein>
    <submittedName>
        <fullName evidence="2">Pimeloyl-ACP methyl ester carboxylesterase</fullName>
    </submittedName>
</protein>
<evidence type="ECO:0000259" key="1">
    <source>
        <dbReference type="Pfam" id="PF00561"/>
    </source>
</evidence>
<dbReference type="AlphaFoldDB" id="A0A1I4E1K1"/>